<protein>
    <submittedName>
        <fullName evidence="1">Uncharacterized protein</fullName>
    </submittedName>
</protein>
<accession>A0AAW0HFQ1</accession>
<dbReference type="AlphaFoldDB" id="A0AAW0HFQ1"/>
<organism evidence="1 2">
    <name type="scientific">Myodes glareolus</name>
    <name type="common">Bank vole</name>
    <name type="synonym">Clethrionomys glareolus</name>
    <dbReference type="NCBI Taxonomy" id="447135"/>
    <lineage>
        <taxon>Eukaryota</taxon>
        <taxon>Metazoa</taxon>
        <taxon>Chordata</taxon>
        <taxon>Craniata</taxon>
        <taxon>Vertebrata</taxon>
        <taxon>Euteleostomi</taxon>
        <taxon>Mammalia</taxon>
        <taxon>Eutheria</taxon>
        <taxon>Euarchontoglires</taxon>
        <taxon>Glires</taxon>
        <taxon>Rodentia</taxon>
        <taxon>Myomorpha</taxon>
        <taxon>Muroidea</taxon>
        <taxon>Cricetidae</taxon>
        <taxon>Arvicolinae</taxon>
        <taxon>Myodes</taxon>
    </lineage>
</organism>
<comment type="caution">
    <text evidence="1">The sequence shown here is derived from an EMBL/GenBank/DDBJ whole genome shotgun (WGS) entry which is preliminary data.</text>
</comment>
<reference evidence="1 2" key="1">
    <citation type="journal article" date="2023" name="bioRxiv">
        <title>Conserved and derived expression patterns and positive selection on dental genes reveal complex evolutionary context of ever-growing rodent molars.</title>
        <authorList>
            <person name="Calamari Z.T."/>
            <person name="Song A."/>
            <person name="Cohen E."/>
            <person name="Akter M."/>
            <person name="Roy R.D."/>
            <person name="Hallikas O."/>
            <person name="Christensen M.M."/>
            <person name="Li P."/>
            <person name="Marangoni P."/>
            <person name="Jernvall J."/>
            <person name="Klein O.D."/>
        </authorList>
    </citation>
    <scope>NUCLEOTIDE SEQUENCE [LARGE SCALE GENOMIC DNA]</scope>
    <source>
        <strain evidence="1">V071</strain>
    </source>
</reference>
<evidence type="ECO:0000313" key="2">
    <source>
        <dbReference type="Proteomes" id="UP001488838"/>
    </source>
</evidence>
<gene>
    <name evidence="1" type="ORF">U0070_010557</name>
</gene>
<evidence type="ECO:0000313" key="1">
    <source>
        <dbReference type="EMBL" id="KAK7801513.1"/>
    </source>
</evidence>
<proteinExistence type="predicted"/>
<dbReference type="Proteomes" id="UP001488838">
    <property type="component" value="Unassembled WGS sequence"/>
</dbReference>
<dbReference type="EMBL" id="JBBHLL010000499">
    <property type="protein sequence ID" value="KAK7801513.1"/>
    <property type="molecule type" value="Genomic_DNA"/>
</dbReference>
<sequence length="80" mass="8626">MFTNIPLTSSGNVPYLEFLSRFGGIDLNINVIKRGNGDEIDHSRTFKELEAQLAGKVTGILKDVYLPTLSAQAGDPSEGS</sequence>
<keyword evidence="2" id="KW-1185">Reference proteome</keyword>
<name>A0AAW0HFQ1_MYOGA</name>